<keyword evidence="3" id="KW-1185">Reference proteome</keyword>
<organism evidence="2 3">
    <name type="scientific">Mycena maculata</name>
    <dbReference type="NCBI Taxonomy" id="230809"/>
    <lineage>
        <taxon>Eukaryota</taxon>
        <taxon>Fungi</taxon>
        <taxon>Dikarya</taxon>
        <taxon>Basidiomycota</taxon>
        <taxon>Agaricomycotina</taxon>
        <taxon>Agaricomycetes</taxon>
        <taxon>Agaricomycetidae</taxon>
        <taxon>Agaricales</taxon>
        <taxon>Marasmiineae</taxon>
        <taxon>Mycenaceae</taxon>
        <taxon>Mycena</taxon>
    </lineage>
</organism>
<dbReference type="EMBL" id="JARJLG010000001">
    <property type="protein sequence ID" value="KAJ7784958.1"/>
    <property type="molecule type" value="Genomic_DNA"/>
</dbReference>
<dbReference type="Proteomes" id="UP001215280">
    <property type="component" value="Unassembled WGS sequence"/>
</dbReference>
<dbReference type="PANTHER" id="PTHR43194:SF2">
    <property type="entry name" value="PEROXISOMAL MEMBRANE PROTEIN LPX1"/>
    <property type="match status" value="1"/>
</dbReference>
<dbReference type="GO" id="GO:0016787">
    <property type="term" value="F:hydrolase activity"/>
    <property type="evidence" value="ECO:0007669"/>
    <property type="project" value="UniProtKB-KW"/>
</dbReference>
<dbReference type="SUPFAM" id="SSF53474">
    <property type="entry name" value="alpha/beta-Hydrolases"/>
    <property type="match status" value="1"/>
</dbReference>
<dbReference type="AlphaFoldDB" id="A0AAD7KG74"/>
<comment type="caution">
    <text evidence="2">The sequence shown here is derived from an EMBL/GenBank/DDBJ whole genome shotgun (WGS) entry which is preliminary data.</text>
</comment>
<name>A0AAD7KG74_9AGAR</name>
<evidence type="ECO:0000259" key="1">
    <source>
        <dbReference type="Pfam" id="PF12146"/>
    </source>
</evidence>
<dbReference type="InterPro" id="IPR029058">
    <property type="entry name" value="AB_hydrolase_fold"/>
</dbReference>
<dbReference type="InterPro" id="IPR022742">
    <property type="entry name" value="Hydrolase_4"/>
</dbReference>
<dbReference type="Pfam" id="PF12146">
    <property type="entry name" value="Hydrolase_4"/>
    <property type="match status" value="1"/>
</dbReference>
<reference evidence="2" key="1">
    <citation type="submission" date="2023-03" db="EMBL/GenBank/DDBJ databases">
        <title>Massive genome expansion in bonnet fungi (Mycena s.s.) driven by repeated elements and novel gene families across ecological guilds.</title>
        <authorList>
            <consortium name="Lawrence Berkeley National Laboratory"/>
            <person name="Harder C.B."/>
            <person name="Miyauchi S."/>
            <person name="Viragh M."/>
            <person name="Kuo A."/>
            <person name="Thoen E."/>
            <person name="Andreopoulos B."/>
            <person name="Lu D."/>
            <person name="Skrede I."/>
            <person name="Drula E."/>
            <person name="Henrissat B."/>
            <person name="Morin E."/>
            <person name="Kohler A."/>
            <person name="Barry K."/>
            <person name="LaButti K."/>
            <person name="Morin E."/>
            <person name="Salamov A."/>
            <person name="Lipzen A."/>
            <person name="Mereny Z."/>
            <person name="Hegedus B."/>
            <person name="Baldrian P."/>
            <person name="Stursova M."/>
            <person name="Weitz H."/>
            <person name="Taylor A."/>
            <person name="Grigoriev I.V."/>
            <person name="Nagy L.G."/>
            <person name="Martin F."/>
            <person name="Kauserud H."/>
        </authorList>
    </citation>
    <scope>NUCLEOTIDE SEQUENCE</scope>
    <source>
        <strain evidence="2">CBHHK188m</strain>
    </source>
</reference>
<feature type="domain" description="Serine aminopeptidase S33" evidence="1">
    <location>
        <begin position="81"/>
        <end position="304"/>
    </location>
</feature>
<evidence type="ECO:0000313" key="2">
    <source>
        <dbReference type="EMBL" id="KAJ7784958.1"/>
    </source>
</evidence>
<dbReference type="InterPro" id="IPR000073">
    <property type="entry name" value="AB_hydrolase_1"/>
</dbReference>
<keyword evidence="2" id="KW-0378">Hydrolase</keyword>
<proteinExistence type="predicted"/>
<protein>
    <submittedName>
        <fullName evidence="2">Alpha/Beta hydrolase protein</fullName>
    </submittedName>
</protein>
<sequence>MSLPPNALRYLPYIPLLFSPFLFYVQPRGIASPALDPGLGSIPSNSRAREVYSEDWVEGGAYVQLPLGRVRYWLVGPKSGKKITMIHGLSIPALCYAKLVPRLVDAGYQVLLYDLYGRGYSDAPQGIPYDAKLYVTQLALLLQHVKWESTRLVGFSMGGSIVAAFIATFPALVDREVVLISCAGARETPFPRNRWAPVLQLLRRILPTPKPDPSESTLDEIARLQGTNLPGFAHAVASSLQDGPPTRMRWAFQAPAWAGKRVVFIHGTCDEFFPPEHASLLMSLVVAAGGGAKVVYIQDGGHDLVWDNAEEVGRALLPFLDA</sequence>
<accession>A0AAD7KG74</accession>
<dbReference type="PRINTS" id="PR00111">
    <property type="entry name" value="ABHYDROLASE"/>
</dbReference>
<dbReference type="PANTHER" id="PTHR43194">
    <property type="entry name" value="HYDROLASE ALPHA/BETA FOLD FAMILY"/>
    <property type="match status" value="1"/>
</dbReference>
<gene>
    <name evidence="2" type="ORF">DFH07DRAFT_934899</name>
</gene>
<dbReference type="Gene3D" id="3.40.50.1820">
    <property type="entry name" value="alpha/beta hydrolase"/>
    <property type="match status" value="1"/>
</dbReference>
<dbReference type="InterPro" id="IPR050228">
    <property type="entry name" value="Carboxylesterase_BioH"/>
</dbReference>
<evidence type="ECO:0000313" key="3">
    <source>
        <dbReference type="Proteomes" id="UP001215280"/>
    </source>
</evidence>